<feature type="transmembrane region" description="Helical" evidence="7">
    <location>
        <begin position="97"/>
        <end position="119"/>
    </location>
</feature>
<dbReference type="Proteomes" id="UP000269692">
    <property type="component" value="Unassembled WGS sequence"/>
</dbReference>
<dbReference type="InterPro" id="IPR035906">
    <property type="entry name" value="MetI-like_sf"/>
</dbReference>
<evidence type="ECO:0000256" key="1">
    <source>
        <dbReference type="ARBA" id="ARBA00004651"/>
    </source>
</evidence>
<evidence type="ECO:0000256" key="6">
    <source>
        <dbReference type="ARBA" id="ARBA00023136"/>
    </source>
</evidence>
<keyword evidence="2 7" id="KW-0813">Transport</keyword>
<keyword evidence="4 7" id="KW-0812">Transmembrane</keyword>
<dbReference type="OrthoDB" id="9786495at2"/>
<evidence type="ECO:0000259" key="8">
    <source>
        <dbReference type="PROSITE" id="PS50928"/>
    </source>
</evidence>
<evidence type="ECO:0000256" key="3">
    <source>
        <dbReference type="ARBA" id="ARBA00022475"/>
    </source>
</evidence>
<dbReference type="PROSITE" id="PS50928">
    <property type="entry name" value="ABC_TM1"/>
    <property type="match status" value="1"/>
</dbReference>
<dbReference type="RefSeq" id="WP_121623811.1">
    <property type="nucleotide sequence ID" value="NZ_JACIIW010000001.1"/>
</dbReference>
<dbReference type="SUPFAM" id="SSF161098">
    <property type="entry name" value="MetI-like"/>
    <property type="match status" value="1"/>
</dbReference>
<reference evidence="9 10" key="1">
    <citation type="submission" date="2018-10" db="EMBL/GenBank/DDBJ databases">
        <title>Xanthobacter tagetidis genome sequencing and assembly.</title>
        <authorList>
            <person name="Maclea K.S."/>
            <person name="Goen A.E."/>
            <person name="Fatima S.A."/>
        </authorList>
    </citation>
    <scope>NUCLEOTIDE SEQUENCE [LARGE SCALE GENOMIC DNA]</scope>
    <source>
        <strain evidence="9 10">ATCC 700314</strain>
    </source>
</reference>
<keyword evidence="6 7" id="KW-0472">Membrane</keyword>
<keyword evidence="3" id="KW-1003">Cell membrane</keyword>
<evidence type="ECO:0000256" key="7">
    <source>
        <dbReference type="RuleBase" id="RU363032"/>
    </source>
</evidence>
<gene>
    <name evidence="9" type="ORF">D9R14_13260</name>
</gene>
<name>A0A3L7AE08_9HYPH</name>
<feature type="transmembrane region" description="Helical" evidence="7">
    <location>
        <begin position="125"/>
        <end position="148"/>
    </location>
</feature>
<feature type="transmembrane region" description="Helical" evidence="7">
    <location>
        <begin position="216"/>
        <end position="235"/>
    </location>
</feature>
<dbReference type="EMBL" id="RCTF01000010">
    <property type="protein sequence ID" value="RLP77632.1"/>
    <property type="molecule type" value="Genomic_DNA"/>
</dbReference>
<dbReference type="Pfam" id="PF00528">
    <property type="entry name" value="BPD_transp_1"/>
    <property type="match status" value="1"/>
</dbReference>
<evidence type="ECO:0000256" key="4">
    <source>
        <dbReference type="ARBA" id="ARBA00022692"/>
    </source>
</evidence>
<dbReference type="GO" id="GO:0005886">
    <property type="term" value="C:plasma membrane"/>
    <property type="evidence" value="ECO:0007669"/>
    <property type="project" value="UniProtKB-SubCell"/>
</dbReference>
<evidence type="ECO:0000313" key="9">
    <source>
        <dbReference type="EMBL" id="RLP77632.1"/>
    </source>
</evidence>
<keyword evidence="10" id="KW-1185">Reference proteome</keyword>
<comment type="caution">
    <text evidence="9">The sequence shown here is derived from an EMBL/GenBank/DDBJ whole genome shotgun (WGS) entry which is preliminary data.</text>
</comment>
<evidence type="ECO:0000313" key="10">
    <source>
        <dbReference type="Proteomes" id="UP000269692"/>
    </source>
</evidence>
<feature type="transmembrane region" description="Helical" evidence="7">
    <location>
        <begin position="169"/>
        <end position="196"/>
    </location>
</feature>
<accession>A0A3L7AE08</accession>
<sequence length="251" mass="27195">MTQRASYLAVQIAILAAILTGWEIASRSGAVNAMLLPPFSEVATQMGRMLVSARFLENLGVTALEVVLASAIVAPIGVLIGLVLAESPYLGAAYRPFFFFLTGVPKSIFLPIFILIFGIGISQKVAFGVFQAVFVLVIATMTAASSVAPELVRLAKVSGATRWQIYREIYWPAMLPIVIEGMRLGVIFNITGVIFAEMSVSRAGIGALVAEWGRNFEIANLIGGILITALLCIAINESLRWYELRVGKWRQ</sequence>
<dbReference type="AlphaFoldDB" id="A0A3L7AE08"/>
<comment type="similarity">
    <text evidence="7">Belongs to the binding-protein-dependent transport system permease family.</text>
</comment>
<evidence type="ECO:0000256" key="2">
    <source>
        <dbReference type="ARBA" id="ARBA00022448"/>
    </source>
</evidence>
<comment type="subcellular location">
    <subcellularLocation>
        <location evidence="1 7">Cell membrane</location>
        <topology evidence="1 7">Multi-pass membrane protein</topology>
    </subcellularLocation>
</comment>
<dbReference type="PANTHER" id="PTHR30151:SF20">
    <property type="entry name" value="ABC TRANSPORTER PERMEASE PROTEIN HI_0355-RELATED"/>
    <property type="match status" value="1"/>
</dbReference>
<feature type="domain" description="ABC transmembrane type-1" evidence="8">
    <location>
        <begin position="59"/>
        <end position="239"/>
    </location>
</feature>
<evidence type="ECO:0000256" key="5">
    <source>
        <dbReference type="ARBA" id="ARBA00022989"/>
    </source>
</evidence>
<dbReference type="InterPro" id="IPR000515">
    <property type="entry name" value="MetI-like"/>
</dbReference>
<proteinExistence type="inferred from homology"/>
<dbReference type="Gene3D" id="1.10.3720.10">
    <property type="entry name" value="MetI-like"/>
    <property type="match status" value="1"/>
</dbReference>
<protein>
    <submittedName>
        <fullName evidence="9">ABC transporter permease subunit</fullName>
    </submittedName>
</protein>
<dbReference type="GO" id="GO:0055085">
    <property type="term" value="P:transmembrane transport"/>
    <property type="evidence" value="ECO:0007669"/>
    <property type="project" value="InterPro"/>
</dbReference>
<dbReference type="PANTHER" id="PTHR30151">
    <property type="entry name" value="ALKANE SULFONATE ABC TRANSPORTER-RELATED, MEMBRANE SUBUNIT"/>
    <property type="match status" value="1"/>
</dbReference>
<keyword evidence="5 7" id="KW-1133">Transmembrane helix</keyword>
<feature type="transmembrane region" description="Helical" evidence="7">
    <location>
        <begin position="59"/>
        <end position="85"/>
    </location>
</feature>
<dbReference type="CDD" id="cd06261">
    <property type="entry name" value="TM_PBP2"/>
    <property type="match status" value="1"/>
</dbReference>
<organism evidence="9 10">
    <name type="scientific">Xanthobacter tagetidis</name>
    <dbReference type="NCBI Taxonomy" id="60216"/>
    <lineage>
        <taxon>Bacteria</taxon>
        <taxon>Pseudomonadati</taxon>
        <taxon>Pseudomonadota</taxon>
        <taxon>Alphaproteobacteria</taxon>
        <taxon>Hyphomicrobiales</taxon>
        <taxon>Xanthobacteraceae</taxon>
        <taxon>Xanthobacter</taxon>
    </lineage>
</organism>